<keyword evidence="1" id="KW-0645">Protease</keyword>
<dbReference type="GO" id="GO:0006508">
    <property type="term" value="P:proteolysis"/>
    <property type="evidence" value="ECO:0007669"/>
    <property type="project" value="UniProtKB-KW"/>
</dbReference>
<dbReference type="InterPro" id="IPR008979">
    <property type="entry name" value="Galactose-bd-like_sf"/>
</dbReference>
<reference evidence="5 6" key="1">
    <citation type="submission" date="2020-08" db="EMBL/GenBank/DDBJ databases">
        <title>Genomic Encyclopedia of Type Strains, Phase IV (KMG-IV): sequencing the most valuable type-strain genomes for metagenomic binning, comparative biology and taxonomic classification.</title>
        <authorList>
            <person name="Goeker M."/>
        </authorList>
    </citation>
    <scope>NUCLEOTIDE SEQUENCE [LARGE SCALE GENOMIC DNA]</scope>
    <source>
        <strain evidence="5 6">DSM 25079</strain>
    </source>
</reference>
<dbReference type="AlphaFoldDB" id="A0A7W9AIH9"/>
<comment type="caution">
    <text evidence="5">The sequence shown here is derived from an EMBL/GenBank/DDBJ whole genome shotgun (WGS) entry which is preliminary data.</text>
</comment>
<dbReference type="InterPro" id="IPR013424">
    <property type="entry name" value="Ice-binding_C"/>
</dbReference>
<feature type="domain" description="P/Homo B" evidence="4">
    <location>
        <begin position="18"/>
        <end position="165"/>
    </location>
</feature>
<dbReference type="EMBL" id="JACIJC010000003">
    <property type="protein sequence ID" value="MBB5686265.1"/>
    <property type="molecule type" value="Genomic_DNA"/>
</dbReference>
<organism evidence="5 6">
    <name type="scientific">Sphingobium boeckii</name>
    <dbReference type="NCBI Taxonomy" id="1082345"/>
    <lineage>
        <taxon>Bacteria</taxon>
        <taxon>Pseudomonadati</taxon>
        <taxon>Pseudomonadota</taxon>
        <taxon>Alphaproteobacteria</taxon>
        <taxon>Sphingomonadales</taxon>
        <taxon>Sphingomonadaceae</taxon>
        <taxon>Sphingobium</taxon>
    </lineage>
</organism>
<dbReference type="RefSeq" id="WP_184018440.1">
    <property type="nucleotide sequence ID" value="NZ_JACIJC010000003.1"/>
</dbReference>
<sequence length="198" mass="20253">MMNKKTVFAAASLALASISAPASAAVLTFNGSGGAIWDYSTLTSTITVPDNFVVTDVNVILNGLSHSYWGDLVISLTHGAVSATLISQEGGSSNANGTFTFDDSAAKSAAQVNTGGGSFRPEVALTAFNGTNSTGAWVLKVADTAWLDTGNLASWSVQLTGNAVAPVPEPATWAMMIIGFGAVGGVMRRRAKVTVTYA</sequence>
<dbReference type="Proteomes" id="UP000549617">
    <property type="component" value="Unassembled WGS sequence"/>
</dbReference>
<feature type="signal peptide" evidence="3">
    <location>
        <begin position="1"/>
        <end position="24"/>
    </location>
</feature>
<dbReference type="NCBIfam" id="TIGR02595">
    <property type="entry name" value="PEP_CTERM"/>
    <property type="match status" value="1"/>
</dbReference>
<dbReference type="Pfam" id="PF07589">
    <property type="entry name" value="PEP-CTERM"/>
    <property type="match status" value="1"/>
</dbReference>
<dbReference type="GO" id="GO:0004252">
    <property type="term" value="F:serine-type endopeptidase activity"/>
    <property type="evidence" value="ECO:0007669"/>
    <property type="project" value="InterPro"/>
</dbReference>
<dbReference type="Pfam" id="PF01483">
    <property type="entry name" value="P_proprotein"/>
    <property type="match status" value="1"/>
</dbReference>
<evidence type="ECO:0000313" key="6">
    <source>
        <dbReference type="Proteomes" id="UP000549617"/>
    </source>
</evidence>
<evidence type="ECO:0000256" key="2">
    <source>
        <dbReference type="ARBA" id="ARBA00022801"/>
    </source>
</evidence>
<dbReference type="InterPro" id="IPR002884">
    <property type="entry name" value="P_dom"/>
</dbReference>
<keyword evidence="2" id="KW-0378">Hydrolase</keyword>
<evidence type="ECO:0000259" key="4">
    <source>
        <dbReference type="PROSITE" id="PS51829"/>
    </source>
</evidence>
<keyword evidence="6" id="KW-1185">Reference proteome</keyword>
<proteinExistence type="predicted"/>
<accession>A0A7W9AIH9</accession>
<gene>
    <name evidence="5" type="ORF">FHS49_002281</name>
</gene>
<dbReference type="PROSITE" id="PS51829">
    <property type="entry name" value="P_HOMO_B"/>
    <property type="match status" value="1"/>
</dbReference>
<dbReference type="Gene3D" id="2.60.120.260">
    <property type="entry name" value="Galactose-binding domain-like"/>
    <property type="match status" value="1"/>
</dbReference>
<evidence type="ECO:0000313" key="5">
    <source>
        <dbReference type="EMBL" id="MBB5686265.1"/>
    </source>
</evidence>
<dbReference type="NCBIfam" id="NF035944">
    <property type="entry name" value="PEPxxWA-CTERM"/>
    <property type="match status" value="1"/>
</dbReference>
<protein>
    <submittedName>
        <fullName evidence="5">Subtilisin-like proprotein convertase family protein</fullName>
    </submittedName>
</protein>
<feature type="chain" id="PRO_5031016752" evidence="3">
    <location>
        <begin position="25"/>
        <end position="198"/>
    </location>
</feature>
<evidence type="ECO:0000256" key="3">
    <source>
        <dbReference type="SAM" id="SignalP"/>
    </source>
</evidence>
<dbReference type="SUPFAM" id="SSF49785">
    <property type="entry name" value="Galactose-binding domain-like"/>
    <property type="match status" value="1"/>
</dbReference>
<evidence type="ECO:0000256" key="1">
    <source>
        <dbReference type="ARBA" id="ARBA00022670"/>
    </source>
</evidence>
<name>A0A7W9AIH9_9SPHN</name>
<keyword evidence="3" id="KW-0732">Signal</keyword>